<gene>
    <name evidence="4" type="ORF">L1049_023232</name>
</gene>
<dbReference type="Pfam" id="PF03936">
    <property type="entry name" value="Terpene_synth_C"/>
    <property type="match status" value="1"/>
</dbReference>
<dbReference type="EMBL" id="JBBPBK010000011">
    <property type="protein sequence ID" value="KAK9275957.1"/>
    <property type="molecule type" value="Genomic_DNA"/>
</dbReference>
<evidence type="ECO:0000256" key="2">
    <source>
        <dbReference type="ARBA" id="ARBA00022842"/>
    </source>
</evidence>
<dbReference type="SUPFAM" id="SSF48576">
    <property type="entry name" value="Terpenoid synthases"/>
    <property type="match status" value="1"/>
</dbReference>
<protein>
    <recommendedName>
        <fullName evidence="3">Terpene synthase metal-binding domain-containing protein</fullName>
    </recommendedName>
</protein>
<keyword evidence="2" id="KW-0460">Magnesium</keyword>
<organism evidence="4 5">
    <name type="scientific">Liquidambar formosana</name>
    <name type="common">Formosan gum</name>
    <dbReference type="NCBI Taxonomy" id="63359"/>
    <lineage>
        <taxon>Eukaryota</taxon>
        <taxon>Viridiplantae</taxon>
        <taxon>Streptophyta</taxon>
        <taxon>Embryophyta</taxon>
        <taxon>Tracheophyta</taxon>
        <taxon>Spermatophyta</taxon>
        <taxon>Magnoliopsida</taxon>
        <taxon>eudicotyledons</taxon>
        <taxon>Gunneridae</taxon>
        <taxon>Pentapetalae</taxon>
        <taxon>Saxifragales</taxon>
        <taxon>Altingiaceae</taxon>
        <taxon>Liquidambar</taxon>
    </lineage>
</organism>
<dbReference type="InterPro" id="IPR008949">
    <property type="entry name" value="Isoprenoid_synthase_dom_sf"/>
</dbReference>
<dbReference type="GO" id="GO:0016114">
    <property type="term" value="P:terpenoid biosynthetic process"/>
    <property type="evidence" value="ECO:0007669"/>
    <property type="project" value="InterPro"/>
</dbReference>
<sequence length="343" mass="40065">MDPYVTMQVSHALEVPLHWRMNPVLLEFAKLDYNMVWWRSTALGEKLSFARDKVVECFLWTAGITFEPQYGYCRRNLAKVNALIIEIDDVYDVYGTLDELELFTDAVGRWEINAMEHLPDYLKILFLALYNSVIETRYLHSSPIKKRGRFFFPFPPIRIHFLSYDICFQWAELCKAYFTEAKWYHSGYVPTLEEYFDTAWLSIAAPLMLLNVYFTMKKPITKEALECLLDRSDTTEIRCAAMILRLADDLGTSSDELSRGDVPKSIQCYMHETGASEEDAHQYVRNLIGETWKEMNGDRLADFPFSQSFFRSALNLGRMVQCMYQHGDAWAWCDEGWHIVIVC</sequence>
<comment type="caution">
    <text evidence="4">The sequence shown here is derived from an EMBL/GenBank/DDBJ whole genome shotgun (WGS) entry which is preliminary data.</text>
</comment>
<dbReference type="Gene3D" id="1.10.600.10">
    <property type="entry name" value="Farnesyl Diphosphate Synthase"/>
    <property type="match status" value="1"/>
</dbReference>
<dbReference type="InterPro" id="IPR005630">
    <property type="entry name" value="Terpene_synthase_metal-bd"/>
</dbReference>
<dbReference type="GO" id="GO:0000287">
    <property type="term" value="F:magnesium ion binding"/>
    <property type="evidence" value="ECO:0007669"/>
    <property type="project" value="InterPro"/>
</dbReference>
<dbReference type="Proteomes" id="UP001415857">
    <property type="component" value="Unassembled WGS sequence"/>
</dbReference>
<dbReference type="GO" id="GO:0010333">
    <property type="term" value="F:terpene synthase activity"/>
    <property type="evidence" value="ECO:0007669"/>
    <property type="project" value="InterPro"/>
</dbReference>
<dbReference type="SFLD" id="SFLDG01019">
    <property type="entry name" value="Terpene_Cyclase_Like_1_C_Termi"/>
    <property type="match status" value="1"/>
</dbReference>
<proteinExistence type="predicted"/>
<feature type="domain" description="Terpene synthase metal-binding" evidence="3">
    <location>
        <begin position="42"/>
        <end position="294"/>
    </location>
</feature>
<name>A0AAP0RFD6_LIQFO</name>
<dbReference type="PANTHER" id="PTHR31225:SF9">
    <property type="entry name" value="TERPENE SYNTHASE 10"/>
    <property type="match status" value="1"/>
</dbReference>
<dbReference type="InterPro" id="IPR034741">
    <property type="entry name" value="Terpene_cyclase-like_1_C"/>
</dbReference>
<keyword evidence="5" id="KW-1185">Reference proteome</keyword>
<evidence type="ECO:0000256" key="1">
    <source>
        <dbReference type="ARBA" id="ARBA00022723"/>
    </source>
</evidence>
<evidence type="ECO:0000313" key="4">
    <source>
        <dbReference type="EMBL" id="KAK9275957.1"/>
    </source>
</evidence>
<evidence type="ECO:0000313" key="5">
    <source>
        <dbReference type="Proteomes" id="UP001415857"/>
    </source>
</evidence>
<dbReference type="SFLD" id="SFLDS00005">
    <property type="entry name" value="Isoprenoid_Synthase_Type_I"/>
    <property type="match status" value="1"/>
</dbReference>
<reference evidence="4 5" key="1">
    <citation type="journal article" date="2024" name="Plant J.">
        <title>Genome sequences and population genomics reveal climatic adaptation and genomic divergence between two closely related sweetgum species.</title>
        <authorList>
            <person name="Xu W.Q."/>
            <person name="Ren C.Q."/>
            <person name="Zhang X.Y."/>
            <person name="Comes H.P."/>
            <person name="Liu X.H."/>
            <person name="Li Y.G."/>
            <person name="Kettle C.J."/>
            <person name="Jalonen R."/>
            <person name="Gaisberger H."/>
            <person name="Ma Y.Z."/>
            <person name="Qiu Y.X."/>
        </authorList>
    </citation>
    <scope>NUCLEOTIDE SEQUENCE [LARGE SCALE GENOMIC DNA]</scope>
    <source>
        <strain evidence="4">Hangzhou</strain>
    </source>
</reference>
<dbReference type="PANTHER" id="PTHR31225">
    <property type="entry name" value="OS04G0344100 PROTEIN-RELATED"/>
    <property type="match status" value="1"/>
</dbReference>
<accession>A0AAP0RFD6</accession>
<evidence type="ECO:0000259" key="3">
    <source>
        <dbReference type="Pfam" id="PF03936"/>
    </source>
</evidence>
<dbReference type="FunFam" id="1.10.600.10:FF:000007">
    <property type="entry name" value="Isoprene synthase, chloroplastic"/>
    <property type="match status" value="1"/>
</dbReference>
<dbReference type="InterPro" id="IPR050148">
    <property type="entry name" value="Terpene_synthase-like"/>
</dbReference>
<keyword evidence="1" id="KW-0479">Metal-binding</keyword>
<dbReference type="AlphaFoldDB" id="A0AAP0RFD6"/>